<accession>A0AAX2ACM0</accession>
<organism evidence="1 2">
    <name type="scientific">Malaciobacter mytili LMG 24559</name>
    <dbReference type="NCBI Taxonomy" id="1032238"/>
    <lineage>
        <taxon>Bacteria</taxon>
        <taxon>Pseudomonadati</taxon>
        <taxon>Campylobacterota</taxon>
        <taxon>Epsilonproteobacteria</taxon>
        <taxon>Campylobacterales</taxon>
        <taxon>Arcobacteraceae</taxon>
        <taxon>Malaciobacter</taxon>
    </lineage>
</organism>
<sequence length="104" mass="11892">MVIQALRGVKGTEIFYVAVFAKSDLNNISNIELVGNKNILKVPFETEGKWNEVELELDEKSYFRSGFLTIENFEKSELLLCDDISKMNDNDTISVEIIKERKTA</sequence>
<gene>
    <name evidence="1" type="ORF">CP985_14100</name>
</gene>
<dbReference type="AlphaFoldDB" id="A0AAX2ACM0"/>
<dbReference type="KEGG" id="amyt:AMYT_a0186"/>
<keyword evidence="2" id="KW-1185">Reference proteome</keyword>
<protein>
    <submittedName>
        <fullName evidence="1">Uncharacterized protein</fullName>
    </submittedName>
</protein>
<reference evidence="1 2" key="1">
    <citation type="submission" date="2017-09" db="EMBL/GenBank/DDBJ databases">
        <title>Genomics of the genus Arcobacter.</title>
        <authorList>
            <person name="Perez-Cataluna A."/>
            <person name="Figueras M.J."/>
            <person name="Salas-Masso N."/>
        </authorList>
    </citation>
    <scope>NUCLEOTIDE SEQUENCE [LARGE SCALE GENOMIC DNA]</scope>
    <source>
        <strain evidence="1 2">CECT 7386</strain>
    </source>
</reference>
<dbReference type="RefSeq" id="WP_114843388.1">
    <property type="nucleotide sequence ID" value="NZ_CP031220.1"/>
</dbReference>
<evidence type="ECO:0000313" key="1">
    <source>
        <dbReference type="EMBL" id="RXK12879.1"/>
    </source>
</evidence>
<evidence type="ECO:0000313" key="2">
    <source>
        <dbReference type="Proteomes" id="UP000290092"/>
    </source>
</evidence>
<name>A0AAX2ACM0_9BACT</name>
<dbReference type="Proteomes" id="UP000290092">
    <property type="component" value="Unassembled WGS sequence"/>
</dbReference>
<proteinExistence type="predicted"/>
<comment type="caution">
    <text evidence="1">The sequence shown here is derived from an EMBL/GenBank/DDBJ whole genome shotgun (WGS) entry which is preliminary data.</text>
</comment>
<dbReference type="EMBL" id="NXID01000074">
    <property type="protein sequence ID" value="RXK12879.1"/>
    <property type="molecule type" value="Genomic_DNA"/>
</dbReference>